<dbReference type="PROSITE" id="PS51257">
    <property type="entry name" value="PROKAR_LIPOPROTEIN"/>
    <property type="match status" value="1"/>
</dbReference>
<dbReference type="HOGENOM" id="CLU_1387953_0_0_12"/>
<reference evidence="2 3" key="1">
    <citation type="journal article" date="2012" name="BMC Genomics">
        <title>Comparative genomics of Brachyspira pilosicoli strains: genome rearrangements, reductions and correlation of genetic compliment with phenotypic diversity.</title>
        <authorList>
            <person name="Mappley L.J."/>
            <person name="Black M.L."/>
            <person name="Abuoun M."/>
            <person name="Darby A.C."/>
            <person name="Woodward M.J."/>
            <person name="Parkhill J."/>
            <person name="Turner A.K."/>
            <person name="Bellgard M.I."/>
            <person name="La T."/>
            <person name="Phillips N.D."/>
            <person name="La Ragione R.M."/>
            <person name="Hampson D.J."/>
        </authorList>
    </citation>
    <scope>NUCLEOTIDE SEQUENCE [LARGE SCALE GENOMIC DNA]</scope>
    <source>
        <strain evidence="2">B2904</strain>
    </source>
</reference>
<dbReference type="Proteomes" id="UP000007346">
    <property type="component" value="Chromosome"/>
</dbReference>
<accession>J9TQE4</accession>
<evidence type="ECO:0008006" key="4">
    <source>
        <dbReference type="Google" id="ProtNLM"/>
    </source>
</evidence>
<sequence>MRKLIFLLLISIFSISCIYEDDTTGVIINWQKEGIPNAEITLIQRKDNKSFRDIKAITYIVPKNTNSIQSPTSIKECFIIKDAANVFDENYKQQIKIDKKYMNVVFKYEGKELYFKDWNNKEYKLKYQGFPVFKGTDKDFQRADFLNLGLEGLKGNSWVGVLYFINEFTKSGEYLQHKNEPETADFFNSYTNKFMK</sequence>
<name>J9TQE4_BRAPL</name>
<dbReference type="RefSeq" id="WP_014935141.1">
    <property type="nucleotide sequence ID" value="NC_018607.1"/>
</dbReference>
<protein>
    <recommendedName>
        <fullName evidence="4">Lipoprotein</fullName>
    </recommendedName>
</protein>
<evidence type="ECO:0000256" key="1">
    <source>
        <dbReference type="SAM" id="SignalP"/>
    </source>
</evidence>
<feature type="chain" id="PRO_5003827340" description="Lipoprotein" evidence="1">
    <location>
        <begin position="20"/>
        <end position="196"/>
    </location>
</feature>
<evidence type="ECO:0000313" key="3">
    <source>
        <dbReference type="Proteomes" id="UP000007346"/>
    </source>
</evidence>
<feature type="signal peptide" evidence="1">
    <location>
        <begin position="1"/>
        <end position="19"/>
    </location>
</feature>
<dbReference type="KEGG" id="bpj:B2904_orf145"/>
<keyword evidence="1" id="KW-0732">Signal</keyword>
<dbReference type="AlphaFoldDB" id="J9TQE4"/>
<dbReference type="EMBL" id="CP003490">
    <property type="protein sequence ID" value="AFR69502.1"/>
    <property type="molecule type" value="Genomic_DNA"/>
</dbReference>
<evidence type="ECO:0000313" key="2">
    <source>
        <dbReference type="EMBL" id="AFR69502.1"/>
    </source>
</evidence>
<gene>
    <name evidence="2" type="ORF">B2904_orf145</name>
</gene>
<dbReference type="PATRIC" id="fig|1133568.3.peg.144"/>
<organism evidence="2 3">
    <name type="scientific">Brachyspira pilosicoli B2904</name>
    <dbReference type="NCBI Taxonomy" id="1133568"/>
    <lineage>
        <taxon>Bacteria</taxon>
        <taxon>Pseudomonadati</taxon>
        <taxon>Spirochaetota</taxon>
        <taxon>Spirochaetia</taxon>
        <taxon>Brachyspirales</taxon>
        <taxon>Brachyspiraceae</taxon>
        <taxon>Brachyspira</taxon>
    </lineage>
</organism>
<proteinExistence type="predicted"/>